<sequence>MEHIYEHSWEESLKTDGPHIVIEKAGSLRTLWLLVTGAFNSLLGVLVGRDQLLMQRFIVLLEHLARWWLYQTVCII</sequence>
<evidence type="ECO:0000256" key="1">
    <source>
        <dbReference type="SAM" id="Phobius"/>
    </source>
</evidence>
<keyword evidence="1" id="KW-1133">Transmembrane helix</keyword>
<name>A0A507BZY2_9FUNG</name>
<dbReference type="EMBL" id="QEAO01000014">
    <property type="protein sequence ID" value="TPX34367.1"/>
    <property type="molecule type" value="Genomic_DNA"/>
</dbReference>
<dbReference type="RefSeq" id="XP_031025131.1">
    <property type="nucleotide sequence ID" value="XM_031168933.1"/>
</dbReference>
<protein>
    <submittedName>
        <fullName evidence="2">Uncharacterized protein</fullName>
    </submittedName>
</protein>
<gene>
    <name evidence="2" type="ORF">SmJEL517_g03005</name>
</gene>
<evidence type="ECO:0000313" key="3">
    <source>
        <dbReference type="Proteomes" id="UP000319731"/>
    </source>
</evidence>
<reference evidence="2 3" key="1">
    <citation type="journal article" date="2019" name="Sci. Rep.">
        <title>Comparative genomics of chytrid fungi reveal insights into the obligate biotrophic and pathogenic lifestyle of Synchytrium endobioticum.</title>
        <authorList>
            <person name="van de Vossenberg B.T.L.H."/>
            <person name="Warris S."/>
            <person name="Nguyen H.D.T."/>
            <person name="van Gent-Pelzer M.P.E."/>
            <person name="Joly D.L."/>
            <person name="van de Geest H.C."/>
            <person name="Bonants P.J.M."/>
            <person name="Smith D.S."/>
            <person name="Levesque C.A."/>
            <person name="van der Lee T.A.J."/>
        </authorList>
    </citation>
    <scope>NUCLEOTIDE SEQUENCE [LARGE SCALE GENOMIC DNA]</scope>
    <source>
        <strain evidence="2 3">JEL517</strain>
    </source>
</reference>
<organism evidence="2 3">
    <name type="scientific">Synchytrium microbalum</name>
    <dbReference type="NCBI Taxonomy" id="1806994"/>
    <lineage>
        <taxon>Eukaryota</taxon>
        <taxon>Fungi</taxon>
        <taxon>Fungi incertae sedis</taxon>
        <taxon>Chytridiomycota</taxon>
        <taxon>Chytridiomycota incertae sedis</taxon>
        <taxon>Chytridiomycetes</taxon>
        <taxon>Synchytriales</taxon>
        <taxon>Synchytriaceae</taxon>
        <taxon>Synchytrium</taxon>
    </lineage>
</organism>
<feature type="transmembrane region" description="Helical" evidence="1">
    <location>
        <begin position="31"/>
        <end position="48"/>
    </location>
</feature>
<dbReference type="AlphaFoldDB" id="A0A507BZY2"/>
<comment type="caution">
    <text evidence="2">The sequence shown here is derived from an EMBL/GenBank/DDBJ whole genome shotgun (WGS) entry which is preliminary data.</text>
</comment>
<accession>A0A507BZY2</accession>
<proteinExistence type="predicted"/>
<dbReference type="Proteomes" id="UP000319731">
    <property type="component" value="Unassembled WGS sequence"/>
</dbReference>
<evidence type="ECO:0000313" key="2">
    <source>
        <dbReference type="EMBL" id="TPX34367.1"/>
    </source>
</evidence>
<dbReference type="GeneID" id="42004230"/>
<keyword evidence="1" id="KW-0472">Membrane</keyword>
<keyword evidence="3" id="KW-1185">Reference proteome</keyword>
<keyword evidence="1" id="KW-0812">Transmembrane</keyword>